<dbReference type="WBParaSite" id="ES5_v2.g24294.t1">
    <property type="protein sequence ID" value="ES5_v2.g24294.t1"/>
    <property type="gene ID" value="ES5_v2.g24294"/>
</dbReference>
<protein>
    <submittedName>
        <fullName evidence="2">Uncharacterized protein</fullName>
    </submittedName>
</protein>
<reference evidence="2" key="1">
    <citation type="submission" date="2022-11" db="UniProtKB">
        <authorList>
            <consortium name="WormBaseParasite"/>
        </authorList>
    </citation>
    <scope>IDENTIFICATION</scope>
</reference>
<organism evidence="1 2">
    <name type="scientific">Panagrolaimus sp. ES5</name>
    <dbReference type="NCBI Taxonomy" id="591445"/>
    <lineage>
        <taxon>Eukaryota</taxon>
        <taxon>Metazoa</taxon>
        <taxon>Ecdysozoa</taxon>
        <taxon>Nematoda</taxon>
        <taxon>Chromadorea</taxon>
        <taxon>Rhabditida</taxon>
        <taxon>Tylenchina</taxon>
        <taxon>Panagrolaimomorpha</taxon>
        <taxon>Panagrolaimoidea</taxon>
        <taxon>Panagrolaimidae</taxon>
        <taxon>Panagrolaimus</taxon>
    </lineage>
</organism>
<dbReference type="Proteomes" id="UP000887579">
    <property type="component" value="Unplaced"/>
</dbReference>
<evidence type="ECO:0000313" key="1">
    <source>
        <dbReference type="Proteomes" id="UP000887579"/>
    </source>
</evidence>
<sequence>ITRSQKKEVDLEATIKSKEDNIEQLQEILPDKDKIIESMTLRIEELEDRNEELQNEINRLKVNNAVRGQPVEDVNDHRFPDEDEREDVRVENVHLRNLNCFRNIENYEIYSNEQNQKELVVFETEEKKKCYRYSFYTKQKLFKCKKCKTKAEIGTEYIKAQWPHKTGCQPKDYFQCIQEDGFELGNGGKELIIFVKQNNEYDRNKYYKFTFYAGENNRYRCTGCRGFDECVLAKIWIDENGNKIVQLYGAHFCEPKTCS</sequence>
<evidence type="ECO:0000313" key="2">
    <source>
        <dbReference type="WBParaSite" id="ES5_v2.g24294.t1"/>
    </source>
</evidence>
<name>A0AC34G3P0_9BILA</name>
<accession>A0AC34G3P0</accession>
<proteinExistence type="predicted"/>